<dbReference type="InterPro" id="IPR027476">
    <property type="entry name" value="DppA_N"/>
</dbReference>
<accession>A0ABN0W9A2</accession>
<dbReference type="PIRSF" id="PIRSF015853">
    <property type="entry name" value="Pep_DppA"/>
    <property type="match status" value="1"/>
</dbReference>
<reference evidence="1 2" key="1">
    <citation type="journal article" date="2019" name="Int. J. Syst. Evol. Microbiol.">
        <title>The Global Catalogue of Microorganisms (GCM) 10K type strain sequencing project: providing services to taxonomists for standard genome sequencing and annotation.</title>
        <authorList>
            <consortium name="The Broad Institute Genomics Platform"/>
            <consortium name="The Broad Institute Genome Sequencing Center for Infectious Disease"/>
            <person name="Wu L."/>
            <person name="Ma J."/>
        </authorList>
    </citation>
    <scope>NUCLEOTIDE SEQUENCE [LARGE SCALE GENOMIC DNA]</scope>
    <source>
        <strain evidence="1 2">JCM 3146</strain>
    </source>
</reference>
<organism evidence="1 2">
    <name type="scientific">Actinoallomurus spadix</name>
    <dbReference type="NCBI Taxonomy" id="79912"/>
    <lineage>
        <taxon>Bacteria</taxon>
        <taxon>Bacillati</taxon>
        <taxon>Actinomycetota</taxon>
        <taxon>Actinomycetes</taxon>
        <taxon>Streptosporangiales</taxon>
        <taxon>Thermomonosporaceae</taxon>
        <taxon>Actinoallomurus</taxon>
    </lineage>
</organism>
<dbReference type="Proteomes" id="UP001501822">
    <property type="component" value="Unassembled WGS sequence"/>
</dbReference>
<evidence type="ECO:0000313" key="2">
    <source>
        <dbReference type="Proteomes" id="UP001501822"/>
    </source>
</evidence>
<dbReference type="EMBL" id="BAAABM010000015">
    <property type="protein sequence ID" value="GAA0329689.1"/>
    <property type="molecule type" value="Genomic_DNA"/>
</dbReference>
<dbReference type="InterPro" id="IPR036177">
    <property type="entry name" value="Peptidase_M55_sf"/>
</dbReference>
<evidence type="ECO:0000313" key="1">
    <source>
        <dbReference type="EMBL" id="GAA0329689.1"/>
    </source>
</evidence>
<protein>
    <submittedName>
        <fullName evidence="1">D-aminopeptidase DppA</fullName>
    </submittedName>
</protein>
<dbReference type="Pfam" id="PF04951">
    <property type="entry name" value="Peptidase_M55"/>
    <property type="match status" value="1"/>
</dbReference>
<dbReference type="CDD" id="cd08663">
    <property type="entry name" value="DAP_dppA_1"/>
    <property type="match status" value="1"/>
</dbReference>
<keyword evidence="2" id="KW-1185">Reference proteome</keyword>
<dbReference type="Gene3D" id="3.30.1360.130">
    <property type="entry name" value="Dipeptide transport protein"/>
    <property type="match status" value="1"/>
</dbReference>
<dbReference type="InterPro" id="IPR007035">
    <property type="entry name" value="Peptidase_M55"/>
</dbReference>
<name>A0ABN0W9A2_9ACTN</name>
<comment type="caution">
    <text evidence="1">The sequence shown here is derived from an EMBL/GenBank/DDBJ whole genome shotgun (WGS) entry which is preliminary data.</text>
</comment>
<gene>
    <name evidence="1" type="primary">dppA</name>
    <name evidence="1" type="ORF">GCM10010151_19400</name>
</gene>
<sequence length="280" mass="29658">MRVFVSVDMEGVSGLTDPDEMRAGGRGYERGCELMTADANAAVAGAFDAGADEVVVTDAHGSTKNIRADLIDERCTLIRGPYRPLRMGQGLDTAHDAAMFVGYHARAGVPHGVLNHTWMGYEIQNLYLNGEVCGEIRLIAALAGSMGVPVALVAGDEAACAEAREVLGDVETVAVKKGIDRYSAQLLPPARAQTLIREAAGRALRDLDRRRPYTVPSPYTLGIDWASTAMAESCAMIPGIKRLGPRSVEFTTDDYAEIVGVLGIMASIGGSVGCTGQHYG</sequence>
<dbReference type="Gene3D" id="3.40.50.10780">
    <property type="entry name" value="Dipeptide transport protein"/>
    <property type="match status" value="1"/>
</dbReference>
<proteinExistence type="predicted"/>
<dbReference type="SUPFAM" id="SSF63992">
    <property type="entry name" value="Dipeptide transport protein"/>
    <property type="match status" value="1"/>
</dbReference>
<dbReference type="RefSeq" id="WP_252806832.1">
    <property type="nucleotide sequence ID" value="NZ_BAAABM010000015.1"/>
</dbReference>